<keyword evidence="3" id="KW-1185">Reference proteome</keyword>
<evidence type="ECO:0000256" key="1">
    <source>
        <dbReference type="SAM" id="Phobius"/>
    </source>
</evidence>
<keyword evidence="1" id="KW-1133">Transmembrane helix</keyword>
<accession>M1B4L5</accession>
<feature type="transmembrane region" description="Helical" evidence="1">
    <location>
        <begin position="48"/>
        <end position="67"/>
    </location>
</feature>
<reference evidence="2" key="2">
    <citation type="submission" date="2015-06" db="UniProtKB">
        <authorList>
            <consortium name="EnsemblPlants"/>
        </authorList>
    </citation>
    <scope>IDENTIFICATION</scope>
    <source>
        <strain evidence="2">DM1-3 516 R44</strain>
    </source>
</reference>
<name>M1B4L5_SOLTU</name>
<evidence type="ECO:0000313" key="3">
    <source>
        <dbReference type="Proteomes" id="UP000011115"/>
    </source>
</evidence>
<keyword evidence="1" id="KW-0472">Membrane</keyword>
<dbReference type="Gramene" id="PGSC0003DMT400036991">
    <property type="protein sequence ID" value="PGSC0003DMT400036991"/>
    <property type="gene ID" value="PGSC0003DMG400014258"/>
</dbReference>
<reference evidence="3" key="1">
    <citation type="journal article" date="2011" name="Nature">
        <title>Genome sequence and analysis of the tuber crop potato.</title>
        <authorList>
            <consortium name="The Potato Genome Sequencing Consortium"/>
        </authorList>
    </citation>
    <scope>NUCLEOTIDE SEQUENCE [LARGE SCALE GENOMIC DNA]</scope>
    <source>
        <strain evidence="3">cv. DM1-3 516 R44</strain>
    </source>
</reference>
<dbReference type="Proteomes" id="UP000011115">
    <property type="component" value="Unassembled WGS sequence"/>
</dbReference>
<sequence>MADFHQRLVPCLHFYYMLYLSRSLSETTSLPSQGKGKYAYTPSSLDPILLLELHWYVIVVVCLLCLIQG</sequence>
<proteinExistence type="predicted"/>
<keyword evidence="1" id="KW-0812">Transmembrane</keyword>
<dbReference type="HOGENOM" id="CLU_2780800_0_0_1"/>
<dbReference type="AlphaFoldDB" id="M1B4L5"/>
<dbReference type="EnsemblPlants" id="PGSC0003DMT400036991">
    <property type="protein sequence ID" value="PGSC0003DMT400036991"/>
    <property type="gene ID" value="PGSC0003DMG400014258"/>
</dbReference>
<evidence type="ECO:0000313" key="2">
    <source>
        <dbReference type="EnsemblPlants" id="PGSC0003DMT400036991"/>
    </source>
</evidence>
<protein>
    <submittedName>
        <fullName evidence="2">Uncharacterized protein</fullName>
    </submittedName>
</protein>
<dbReference type="PaxDb" id="4113-PGSC0003DMT400036991"/>
<dbReference type="InParanoid" id="M1B4L5"/>
<organism evidence="2 3">
    <name type="scientific">Solanum tuberosum</name>
    <name type="common">Potato</name>
    <dbReference type="NCBI Taxonomy" id="4113"/>
    <lineage>
        <taxon>Eukaryota</taxon>
        <taxon>Viridiplantae</taxon>
        <taxon>Streptophyta</taxon>
        <taxon>Embryophyta</taxon>
        <taxon>Tracheophyta</taxon>
        <taxon>Spermatophyta</taxon>
        <taxon>Magnoliopsida</taxon>
        <taxon>eudicotyledons</taxon>
        <taxon>Gunneridae</taxon>
        <taxon>Pentapetalae</taxon>
        <taxon>asterids</taxon>
        <taxon>lamiids</taxon>
        <taxon>Solanales</taxon>
        <taxon>Solanaceae</taxon>
        <taxon>Solanoideae</taxon>
        <taxon>Solaneae</taxon>
        <taxon>Solanum</taxon>
    </lineage>
</organism>